<keyword evidence="3" id="KW-1185">Reference proteome</keyword>
<dbReference type="EMBL" id="JACDTQ010000823">
    <property type="protein sequence ID" value="KAF5925000.1"/>
    <property type="molecule type" value="Genomic_DNA"/>
</dbReference>
<dbReference type="Proteomes" id="UP000551758">
    <property type="component" value="Unassembled WGS sequence"/>
</dbReference>
<feature type="compositionally biased region" description="Basic and acidic residues" evidence="1">
    <location>
        <begin position="69"/>
        <end position="86"/>
    </location>
</feature>
<evidence type="ECO:0000313" key="3">
    <source>
        <dbReference type="Proteomes" id="UP000551758"/>
    </source>
</evidence>
<evidence type="ECO:0000256" key="1">
    <source>
        <dbReference type="SAM" id="MobiDB-lite"/>
    </source>
</evidence>
<feature type="region of interest" description="Disordered" evidence="1">
    <location>
        <begin position="69"/>
        <end position="91"/>
    </location>
</feature>
<organism evidence="2 3">
    <name type="scientific">Diceros bicornis minor</name>
    <name type="common">South-central black rhinoceros</name>
    <dbReference type="NCBI Taxonomy" id="77932"/>
    <lineage>
        <taxon>Eukaryota</taxon>
        <taxon>Metazoa</taxon>
        <taxon>Chordata</taxon>
        <taxon>Craniata</taxon>
        <taxon>Vertebrata</taxon>
        <taxon>Euteleostomi</taxon>
        <taxon>Mammalia</taxon>
        <taxon>Eutheria</taxon>
        <taxon>Laurasiatheria</taxon>
        <taxon>Perissodactyla</taxon>
        <taxon>Rhinocerotidae</taxon>
        <taxon>Diceros</taxon>
    </lineage>
</organism>
<sequence length="134" mass="14734">MDWRRLGTGLRGAGTTSERANGVPRVVAAGFGSVRKGESCVSGQHLGCGVRNKNGKFRRWGRRMDSTEGALGRRQDCARQGHEPGPSEKVLSPKGLWQHRLLSARASLPRRLRHLVVITRGGWDRVPRALCRSG</sequence>
<dbReference type="AlphaFoldDB" id="A0A7J7FAF3"/>
<comment type="caution">
    <text evidence="2">The sequence shown here is derived from an EMBL/GenBank/DDBJ whole genome shotgun (WGS) entry which is preliminary data.</text>
</comment>
<evidence type="ECO:0000313" key="2">
    <source>
        <dbReference type="EMBL" id="KAF5925000.1"/>
    </source>
</evidence>
<gene>
    <name evidence="2" type="ORF">HPG69_008676</name>
</gene>
<reference evidence="2 3" key="1">
    <citation type="journal article" date="2020" name="Mol. Biol. Evol.">
        <title>Interspecific Gene Flow and the Evolution of Specialization in Black and White Rhinoceros.</title>
        <authorList>
            <person name="Moodley Y."/>
            <person name="Westbury M.V."/>
            <person name="Russo I.M."/>
            <person name="Gopalakrishnan S."/>
            <person name="Rakotoarivelo A."/>
            <person name="Olsen R.A."/>
            <person name="Prost S."/>
            <person name="Tunstall T."/>
            <person name="Ryder O.A."/>
            <person name="Dalen L."/>
            <person name="Bruford M.W."/>
        </authorList>
    </citation>
    <scope>NUCLEOTIDE SEQUENCE [LARGE SCALE GENOMIC DNA]</scope>
    <source>
        <strain evidence="2">SBR-YM</strain>
        <tissue evidence="2">Skin</tissue>
    </source>
</reference>
<name>A0A7J7FAF3_DICBM</name>
<proteinExistence type="predicted"/>
<accession>A0A7J7FAF3</accession>
<protein>
    <submittedName>
        <fullName evidence="2">Uncharacterized protein</fullName>
    </submittedName>
</protein>